<dbReference type="PANTHER" id="PTHR31973:SF187">
    <property type="entry name" value="MUTATOR TRANSPOSASE MUDRA PROTEIN"/>
    <property type="match status" value="1"/>
</dbReference>
<dbReference type="EMBL" id="BDDD01001150">
    <property type="protein sequence ID" value="GAV73793.1"/>
    <property type="molecule type" value="Genomic_DNA"/>
</dbReference>
<evidence type="ECO:0000313" key="1">
    <source>
        <dbReference type="EMBL" id="GAV73793.1"/>
    </source>
</evidence>
<name>A0A1Q3C189_CEPFO</name>
<gene>
    <name evidence="1" type="ORF">CFOL_v3_17276</name>
</gene>
<keyword evidence="2" id="KW-1185">Reference proteome</keyword>
<feature type="non-terminal residue" evidence="1">
    <location>
        <position position="1"/>
    </location>
</feature>
<dbReference type="AlphaFoldDB" id="A0A1Q3C189"/>
<dbReference type="STRING" id="3775.A0A1Q3C189"/>
<reference evidence="2" key="1">
    <citation type="submission" date="2016-04" db="EMBL/GenBank/DDBJ databases">
        <title>Cephalotus genome sequencing.</title>
        <authorList>
            <person name="Fukushima K."/>
            <person name="Hasebe M."/>
            <person name="Fang X."/>
        </authorList>
    </citation>
    <scope>NUCLEOTIDE SEQUENCE [LARGE SCALE GENOMIC DNA]</scope>
    <source>
        <strain evidence="2">cv. St1</strain>
    </source>
</reference>
<accession>A0A1Q3C189</accession>
<dbReference type="InParanoid" id="A0A1Q3C189"/>
<organism evidence="1 2">
    <name type="scientific">Cephalotus follicularis</name>
    <name type="common">Albany pitcher plant</name>
    <dbReference type="NCBI Taxonomy" id="3775"/>
    <lineage>
        <taxon>Eukaryota</taxon>
        <taxon>Viridiplantae</taxon>
        <taxon>Streptophyta</taxon>
        <taxon>Embryophyta</taxon>
        <taxon>Tracheophyta</taxon>
        <taxon>Spermatophyta</taxon>
        <taxon>Magnoliopsida</taxon>
        <taxon>eudicotyledons</taxon>
        <taxon>Gunneridae</taxon>
        <taxon>Pentapetalae</taxon>
        <taxon>rosids</taxon>
        <taxon>fabids</taxon>
        <taxon>Oxalidales</taxon>
        <taxon>Cephalotaceae</taxon>
        <taxon>Cephalotus</taxon>
    </lineage>
</organism>
<dbReference type="Proteomes" id="UP000187406">
    <property type="component" value="Unassembled WGS sequence"/>
</dbReference>
<proteinExistence type="predicted"/>
<dbReference type="OrthoDB" id="1304678at2759"/>
<dbReference type="PANTHER" id="PTHR31973">
    <property type="entry name" value="POLYPROTEIN, PUTATIVE-RELATED"/>
    <property type="match status" value="1"/>
</dbReference>
<evidence type="ECO:0000313" key="2">
    <source>
        <dbReference type="Proteomes" id="UP000187406"/>
    </source>
</evidence>
<sequence length="122" mass="14165">QEYRARKLAAKEIEGSYEEHYMRIRDYGNEILKSNKGSTFILETERCGVDDLPRFQIVYICLNGRRIRFLNGYRPIIHLDDCHLKGPCRDLKLVPVIRVDGNDDLFPLAYGETEGETKEASQ</sequence>
<comment type="caution">
    <text evidence="1">The sequence shown here is derived from an EMBL/GenBank/DDBJ whole genome shotgun (WGS) entry which is preliminary data.</text>
</comment>
<protein>
    <submittedName>
        <fullName evidence="1">Uncharacterized protein</fullName>
    </submittedName>
</protein>